<proteinExistence type="predicted"/>
<evidence type="ECO:0000256" key="1">
    <source>
        <dbReference type="ARBA" id="ARBA00023015"/>
    </source>
</evidence>
<keyword evidence="2" id="KW-0238">DNA-binding</keyword>
<keyword evidence="7" id="KW-1185">Reference proteome</keyword>
<evidence type="ECO:0000313" key="7">
    <source>
        <dbReference type="Proteomes" id="UP000579647"/>
    </source>
</evidence>
<dbReference type="RefSeq" id="WP_184368421.1">
    <property type="nucleotide sequence ID" value="NZ_BAAAKM010000091.1"/>
</dbReference>
<protein>
    <submittedName>
        <fullName evidence="6">LacI family transcriptional regulator</fullName>
    </submittedName>
</protein>
<keyword evidence="3" id="KW-0804">Transcription</keyword>
<evidence type="ECO:0000256" key="3">
    <source>
        <dbReference type="ARBA" id="ARBA00023163"/>
    </source>
</evidence>
<dbReference type="SUPFAM" id="SSF53822">
    <property type="entry name" value="Periplasmic binding protein-like I"/>
    <property type="match status" value="1"/>
</dbReference>
<dbReference type="GO" id="GO:0003700">
    <property type="term" value="F:DNA-binding transcription factor activity"/>
    <property type="evidence" value="ECO:0007669"/>
    <property type="project" value="TreeGrafter"/>
</dbReference>
<evidence type="ECO:0000259" key="5">
    <source>
        <dbReference type="PROSITE" id="PS50932"/>
    </source>
</evidence>
<dbReference type="InterPro" id="IPR046335">
    <property type="entry name" value="LacI/GalR-like_sensor"/>
</dbReference>
<dbReference type="SUPFAM" id="SSF47413">
    <property type="entry name" value="lambda repressor-like DNA-binding domains"/>
    <property type="match status" value="1"/>
</dbReference>
<name>A0A840WCB7_9ACTN</name>
<dbReference type="PANTHER" id="PTHR30146">
    <property type="entry name" value="LACI-RELATED TRANSCRIPTIONAL REPRESSOR"/>
    <property type="match status" value="1"/>
</dbReference>
<dbReference type="CDD" id="cd01392">
    <property type="entry name" value="HTH_LacI"/>
    <property type="match status" value="1"/>
</dbReference>
<dbReference type="Pfam" id="PF00356">
    <property type="entry name" value="LacI"/>
    <property type="match status" value="1"/>
</dbReference>
<dbReference type="InterPro" id="IPR000843">
    <property type="entry name" value="HTH_LacI"/>
</dbReference>
<dbReference type="PANTHER" id="PTHR30146:SF138">
    <property type="entry name" value="TRANSCRIPTIONAL REGULATORY PROTEIN"/>
    <property type="match status" value="1"/>
</dbReference>
<evidence type="ECO:0000256" key="2">
    <source>
        <dbReference type="ARBA" id="ARBA00023125"/>
    </source>
</evidence>
<dbReference type="EMBL" id="JACHDO010000001">
    <property type="protein sequence ID" value="MBB5494639.1"/>
    <property type="molecule type" value="Genomic_DNA"/>
</dbReference>
<feature type="region of interest" description="Disordered" evidence="4">
    <location>
        <begin position="319"/>
        <end position="342"/>
    </location>
</feature>
<dbReference type="GO" id="GO:0000976">
    <property type="term" value="F:transcription cis-regulatory region binding"/>
    <property type="evidence" value="ECO:0007669"/>
    <property type="project" value="TreeGrafter"/>
</dbReference>
<dbReference type="InterPro" id="IPR028082">
    <property type="entry name" value="Peripla_BP_I"/>
</dbReference>
<organism evidence="6 7">
    <name type="scientific">Nocardiopsis metallicus</name>
    <dbReference type="NCBI Taxonomy" id="179819"/>
    <lineage>
        <taxon>Bacteria</taxon>
        <taxon>Bacillati</taxon>
        <taxon>Actinomycetota</taxon>
        <taxon>Actinomycetes</taxon>
        <taxon>Streptosporangiales</taxon>
        <taxon>Nocardiopsidaceae</taxon>
        <taxon>Nocardiopsis</taxon>
    </lineage>
</organism>
<dbReference type="Proteomes" id="UP000579647">
    <property type="component" value="Unassembled WGS sequence"/>
</dbReference>
<accession>A0A840WCB7</accession>
<gene>
    <name evidence="6" type="ORF">HNR07_005776</name>
</gene>
<dbReference type="InterPro" id="IPR010982">
    <property type="entry name" value="Lambda_DNA-bd_dom_sf"/>
</dbReference>
<sequence length="342" mass="35391">MAVTIRDVARVSGVHVSTVSRAFTAAHLVNPETRARVLAAAEELGYRPNRAARALSTRRTGNLGLIVADIANPFFPPLLKAAQAQARARDYHVFIADTDEQSRVEEELVRSMAKQVDGAVLVAPRLTNTAITALAEELPLVVVNRRPPGVPGVLMDVGSGARKAMEHLLALGHREIALLSGPGRAWTSGEIERAANRVADDHGVLIQRIGPNPPTEEGGRAAAEEVAASGATAVLAHNDLVAFGLIRRSAELGLSVPGDLSVVGVDDSHLARYTAPALTTVHMPVAEAGRGAVDLLLQSVTSGGSAGTVSLETALVVRDSTAPPPGNTSAAPPPVTGDDAAG</sequence>
<feature type="domain" description="HTH lacI-type" evidence="5">
    <location>
        <begin position="3"/>
        <end position="57"/>
    </location>
</feature>
<dbReference type="SMART" id="SM00354">
    <property type="entry name" value="HTH_LACI"/>
    <property type="match status" value="1"/>
</dbReference>
<dbReference type="PROSITE" id="PS50932">
    <property type="entry name" value="HTH_LACI_2"/>
    <property type="match status" value="1"/>
</dbReference>
<dbReference type="Gene3D" id="1.10.260.40">
    <property type="entry name" value="lambda repressor-like DNA-binding domains"/>
    <property type="match status" value="1"/>
</dbReference>
<evidence type="ECO:0000256" key="4">
    <source>
        <dbReference type="SAM" id="MobiDB-lite"/>
    </source>
</evidence>
<dbReference type="Pfam" id="PF13377">
    <property type="entry name" value="Peripla_BP_3"/>
    <property type="match status" value="1"/>
</dbReference>
<reference evidence="6 7" key="1">
    <citation type="submission" date="2020-08" db="EMBL/GenBank/DDBJ databases">
        <title>Sequencing the genomes of 1000 actinobacteria strains.</title>
        <authorList>
            <person name="Klenk H.-P."/>
        </authorList>
    </citation>
    <scope>NUCLEOTIDE SEQUENCE [LARGE SCALE GENOMIC DNA]</scope>
    <source>
        <strain evidence="6 7">DSM 44598</strain>
    </source>
</reference>
<comment type="caution">
    <text evidence="6">The sequence shown here is derived from an EMBL/GenBank/DDBJ whole genome shotgun (WGS) entry which is preliminary data.</text>
</comment>
<feature type="compositionally biased region" description="Pro residues" evidence="4">
    <location>
        <begin position="322"/>
        <end position="335"/>
    </location>
</feature>
<keyword evidence="1" id="KW-0805">Transcription regulation</keyword>
<dbReference type="CDD" id="cd06267">
    <property type="entry name" value="PBP1_LacI_sugar_binding-like"/>
    <property type="match status" value="1"/>
</dbReference>
<evidence type="ECO:0000313" key="6">
    <source>
        <dbReference type="EMBL" id="MBB5494639.1"/>
    </source>
</evidence>
<dbReference type="AlphaFoldDB" id="A0A840WCB7"/>
<dbReference type="Gene3D" id="3.40.50.2300">
    <property type="match status" value="2"/>
</dbReference>